<evidence type="ECO:0000256" key="21">
    <source>
        <dbReference type="SAM" id="Phobius"/>
    </source>
</evidence>
<evidence type="ECO:0000256" key="3">
    <source>
        <dbReference type="ARBA" id="ARBA00004172"/>
    </source>
</evidence>
<evidence type="ECO:0000256" key="15">
    <source>
        <dbReference type="ARBA" id="ARBA00029428"/>
    </source>
</evidence>
<dbReference type="PANTHER" id="PTHR11506">
    <property type="entry name" value="LYSOSOME-ASSOCIATED MEMBRANE GLYCOPROTEIN"/>
    <property type="match status" value="1"/>
</dbReference>
<dbReference type="Proteomes" id="UP000502823">
    <property type="component" value="Unassembled WGS sequence"/>
</dbReference>
<keyword evidence="12" id="KW-0325">Glycoprotein</keyword>
<evidence type="ECO:0000256" key="1">
    <source>
        <dbReference type="ARBA" id="ARBA00004151"/>
    </source>
</evidence>
<dbReference type="OrthoDB" id="6232933at2759"/>
<feature type="domain" description="Lysosome-associated membrane glycoprotein 2-like luminal" evidence="22">
    <location>
        <begin position="63"/>
        <end position="180"/>
    </location>
</feature>
<dbReference type="InterPro" id="IPR048528">
    <property type="entry name" value="Lamp2-like_luminal"/>
</dbReference>
<protein>
    <recommendedName>
        <fullName evidence="18">Lysosome-associated membrane glycoprotein 5</fullName>
    </recommendedName>
    <alternativeName>
        <fullName evidence="19">Lysosome-associated membrane protein 5</fullName>
    </alternativeName>
</protein>
<evidence type="ECO:0000259" key="22">
    <source>
        <dbReference type="Pfam" id="PF01299"/>
    </source>
</evidence>
<accession>A0A6L2PHK7</accession>
<keyword evidence="14" id="KW-0968">Cytoplasmic vesicle</keyword>
<evidence type="ECO:0000256" key="16">
    <source>
        <dbReference type="ARBA" id="ARBA00053950"/>
    </source>
</evidence>
<dbReference type="GO" id="GO:0005886">
    <property type="term" value="C:plasma membrane"/>
    <property type="evidence" value="ECO:0007669"/>
    <property type="project" value="UniProtKB-SubCell"/>
</dbReference>
<evidence type="ECO:0000256" key="4">
    <source>
        <dbReference type="ARBA" id="ARBA00004279"/>
    </source>
</evidence>
<evidence type="ECO:0000256" key="8">
    <source>
        <dbReference type="ARBA" id="ARBA00022753"/>
    </source>
</evidence>
<dbReference type="GO" id="GO:0005765">
    <property type="term" value="C:lysosomal membrane"/>
    <property type="evidence" value="ECO:0007669"/>
    <property type="project" value="TreeGrafter"/>
</dbReference>
<keyword evidence="7" id="KW-0732">Signal</keyword>
<evidence type="ECO:0000256" key="6">
    <source>
        <dbReference type="ARBA" id="ARBA00022692"/>
    </source>
</evidence>
<keyword evidence="8" id="KW-0967">Endosome</keyword>
<name>A0A6L2PHK7_COPFO</name>
<evidence type="ECO:0000256" key="13">
    <source>
        <dbReference type="ARBA" id="ARBA00023273"/>
    </source>
</evidence>
<feature type="transmembrane region" description="Helical" evidence="21">
    <location>
        <begin position="201"/>
        <end position="223"/>
    </location>
</feature>
<keyword evidence="9 21" id="KW-1133">Transmembrane helix</keyword>
<comment type="similarity">
    <text evidence="5 20">Belongs to the LAMP family.</text>
</comment>
<dbReference type="GO" id="GO:0031902">
    <property type="term" value="C:late endosome membrane"/>
    <property type="evidence" value="ECO:0007669"/>
    <property type="project" value="TreeGrafter"/>
</dbReference>
<evidence type="ECO:0000256" key="5">
    <source>
        <dbReference type="ARBA" id="ARBA00009644"/>
    </source>
</evidence>
<dbReference type="FunCoup" id="A0A6L2PHK7">
    <property type="interactions" value="431"/>
</dbReference>
<keyword evidence="6 20" id="KW-0812">Transmembrane</keyword>
<dbReference type="InterPro" id="IPR048524">
    <property type="entry name" value="Lamp2-like_TM"/>
</dbReference>
<keyword evidence="25" id="KW-1185">Reference proteome</keyword>
<comment type="caution">
    <text evidence="24">The sequence shown here is derived from an EMBL/GenBank/DDBJ whole genome shotgun (WGS) entry which is preliminary data.</text>
</comment>
<evidence type="ECO:0000256" key="18">
    <source>
        <dbReference type="ARBA" id="ARBA00074379"/>
    </source>
</evidence>
<dbReference type="InParanoid" id="A0A6L2PHK7"/>
<evidence type="ECO:0000256" key="10">
    <source>
        <dbReference type="ARBA" id="ARBA00023018"/>
    </source>
</evidence>
<feature type="domain" description="Lysosome-associated membrane glycoprotein 2-like transmembrane" evidence="23">
    <location>
        <begin position="202"/>
        <end position="233"/>
    </location>
</feature>
<dbReference type="Pfam" id="PF21222">
    <property type="entry name" value="Lamp2_2nd"/>
    <property type="match status" value="1"/>
</dbReference>
<evidence type="ECO:0000256" key="17">
    <source>
        <dbReference type="ARBA" id="ARBA00060492"/>
    </source>
</evidence>
<comment type="function">
    <text evidence="16">Plays a role in short-term synaptic plasticity in a subset of GABAergic neurons in the brain.</text>
</comment>
<dbReference type="AlphaFoldDB" id="A0A6L2PHK7"/>
<keyword evidence="10" id="KW-0770">Synapse</keyword>
<organism evidence="24 25">
    <name type="scientific">Coptotermes formosanus</name>
    <name type="common">Formosan subterranean termite</name>
    <dbReference type="NCBI Taxonomy" id="36987"/>
    <lineage>
        <taxon>Eukaryota</taxon>
        <taxon>Metazoa</taxon>
        <taxon>Ecdysozoa</taxon>
        <taxon>Arthropoda</taxon>
        <taxon>Hexapoda</taxon>
        <taxon>Insecta</taxon>
        <taxon>Pterygota</taxon>
        <taxon>Neoptera</taxon>
        <taxon>Polyneoptera</taxon>
        <taxon>Dictyoptera</taxon>
        <taxon>Blattodea</taxon>
        <taxon>Blattoidea</taxon>
        <taxon>Termitoidae</taxon>
        <taxon>Rhinotermitidae</taxon>
        <taxon>Coptotermes</taxon>
    </lineage>
</organism>
<dbReference type="Pfam" id="PF01299">
    <property type="entry name" value="Lamp2-like_luminal"/>
    <property type="match status" value="1"/>
</dbReference>
<evidence type="ECO:0000256" key="9">
    <source>
        <dbReference type="ARBA" id="ARBA00022989"/>
    </source>
</evidence>
<evidence type="ECO:0000256" key="20">
    <source>
        <dbReference type="PROSITE-ProRule" id="PRU00740"/>
    </source>
</evidence>
<comment type="caution">
    <text evidence="20">Lacks conserved residue(s) required for the propagation of feature annotation.</text>
</comment>
<keyword evidence="13" id="KW-0966">Cell projection</keyword>
<evidence type="ECO:0000313" key="24">
    <source>
        <dbReference type="EMBL" id="GFG29547.1"/>
    </source>
</evidence>
<evidence type="ECO:0000256" key="2">
    <source>
        <dbReference type="ARBA" id="ARBA00004158"/>
    </source>
</evidence>
<dbReference type="EMBL" id="BLKM01010242">
    <property type="protein sequence ID" value="GFG29547.1"/>
    <property type="molecule type" value="Genomic_DNA"/>
</dbReference>
<dbReference type="InterPro" id="IPR002000">
    <property type="entry name" value="Lysosome-assoc_membr_glycop"/>
</dbReference>
<evidence type="ECO:0000256" key="14">
    <source>
        <dbReference type="ARBA" id="ARBA00023329"/>
    </source>
</evidence>
<dbReference type="GO" id="GO:0072594">
    <property type="term" value="P:establishment of protein localization to organelle"/>
    <property type="evidence" value="ECO:0007669"/>
    <property type="project" value="TreeGrafter"/>
</dbReference>
<proteinExistence type="inferred from homology"/>
<evidence type="ECO:0000256" key="11">
    <source>
        <dbReference type="ARBA" id="ARBA00023136"/>
    </source>
</evidence>
<evidence type="ECO:0000256" key="19">
    <source>
        <dbReference type="ARBA" id="ARBA00076257"/>
    </source>
</evidence>
<sequence length="261" mass="28930">MASVLAAGSGCLNVLEGQIVERSLSALAIYWVHKCGTSCPEIVFIILFWTLSFQRKYALLDIPKNATATGHFGNDTQILNITWCNKDNTSNNFIILFKKNSTDNRYMIKNISVNVILTKEEFPDIRGQNVTITLYNNKTEFSTPLSKSYRCAKEQTFDLFGSNNTTGAIKLSHIQLEAFHEKMDDLFDAAEDCERASSPDIVPIAVGCALVGLVAIVLIAYLVGRRRSQARGYLSMGGKKPCTALTFIYFNPLCTGCNDPE</sequence>
<evidence type="ECO:0000256" key="7">
    <source>
        <dbReference type="ARBA" id="ARBA00022729"/>
    </source>
</evidence>
<keyword evidence="11 20" id="KW-0472">Membrane</keyword>
<dbReference type="Gene3D" id="2.40.160.110">
    <property type="match status" value="1"/>
</dbReference>
<evidence type="ECO:0000259" key="23">
    <source>
        <dbReference type="Pfam" id="PF21222"/>
    </source>
</evidence>
<reference evidence="25" key="1">
    <citation type="submission" date="2020-01" db="EMBL/GenBank/DDBJ databases">
        <title>Draft genome sequence of the Termite Coptotermes fromosanus.</title>
        <authorList>
            <person name="Itakura S."/>
            <person name="Yosikawa Y."/>
            <person name="Umezawa K."/>
        </authorList>
    </citation>
    <scope>NUCLEOTIDE SEQUENCE [LARGE SCALE GENOMIC DNA]</scope>
</reference>
<dbReference type="PROSITE" id="PS51407">
    <property type="entry name" value="LAMP_3"/>
    <property type="match status" value="1"/>
</dbReference>
<gene>
    <name evidence="24" type="ORF">Cfor_04664</name>
</gene>
<evidence type="ECO:0000256" key="12">
    <source>
        <dbReference type="ARBA" id="ARBA00023180"/>
    </source>
</evidence>
<dbReference type="PANTHER" id="PTHR11506:SF35">
    <property type="entry name" value="LYSOSOME-ASSOCIATED MEMBRANE GLYCOPROTEIN 5"/>
    <property type="match status" value="1"/>
</dbReference>
<evidence type="ECO:0000313" key="25">
    <source>
        <dbReference type="Proteomes" id="UP000502823"/>
    </source>
</evidence>
<comment type="subcellular location">
    <subcellularLocation>
        <location evidence="4">Cell projection</location>
        <location evidence="4">Dendrite</location>
    </subcellularLocation>
    <subcellularLocation>
        <location evidence="17">Cell projection</location>
        <location evidence="17">Growth cone membrane</location>
        <topology evidence="17">Single-pass type I membrane protein</topology>
    </subcellularLocation>
    <subcellularLocation>
        <location evidence="15">Cytoplasmic vesicle</location>
        <location evidence="15">Secretory vesicle</location>
        <location evidence="15">Synaptic vesicle membrane</location>
        <topology evidence="15">Single-pass type I membrane protein</topology>
    </subcellularLocation>
    <subcellularLocation>
        <location evidence="2">Early endosome membrane</location>
        <topology evidence="2">Single-pass type I membrane protein</topology>
    </subcellularLocation>
    <subcellularLocation>
        <location evidence="1">Endoplasmic reticulum-Golgi intermediate compartment membrane</location>
        <topology evidence="1">Single-pass type I membrane protein</topology>
    </subcellularLocation>
    <subcellularLocation>
        <location evidence="20">Membrane</location>
        <topology evidence="20">Single-pass type I membrane protein</topology>
    </subcellularLocation>
    <subcellularLocation>
        <location evidence="3">Recycling endosome</location>
    </subcellularLocation>
</comment>